<reference evidence="1 2" key="1">
    <citation type="journal article" date="2019" name="Nat. Ecol. Evol.">
        <title>Megaphylogeny resolves global patterns of mushroom evolution.</title>
        <authorList>
            <person name="Varga T."/>
            <person name="Krizsan K."/>
            <person name="Foldi C."/>
            <person name="Dima B."/>
            <person name="Sanchez-Garcia M."/>
            <person name="Sanchez-Ramirez S."/>
            <person name="Szollosi G.J."/>
            <person name="Szarkandi J.G."/>
            <person name="Papp V."/>
            <person name="Albert L."/>
            <person name="Andreopoulos W."/>
            <person name="Angelini C."/>
            <person name="Antonin V."/>
            <person name="Barry K.W."/>
            <person name="Bougher N.L."/>
            <person name="Buchanan P."/>
            <person name="Buyck B."/>
            <person name="Bense V."/>
            <person name="Catcheside P."/>
            <person name="Chovatia M."/>
            <person name="Cooper J."/>
            <person name="Damon W."/>
            <person name="Desjardin D."/>
            <person name="Finy P."/>
            <person name="Geml J."/>
            <person name="Haridas S."/>
            <person name="Hughes K."/>
            <person name="Justo A."/>
            <person name="Karasinski D."/>
            <person name="Kautmanova I."/>
            <person name="Kiss B."/>
            <person name="Kocsube S."/>
            <person name="Kotiranta H."/>
            <person name="LaButti K.M."/>
            <person name="Lechner B.E."/>
            <person name="Liimatainen K."/>
            <person name="Lipzen A."/>
            <person name="Lukacs Z."/>
            <person name="Mihaltcheva S."/>
            <person name="Morgado L.N."/>
            <person name="Niskanen T."/>
            <person name="Noordeloos M.E."/>
            <person name="Ohm R.A."/>
            <person name="Ortiz-Santana B."/>
            <person name="Ovrebo C."/>
            <person name="Racz N."/>
            <person name="Riley R."/>
            <person name="Savchenko A."/>
            <person name="Shiryaev A."/>
            <person name="Soop K."/>
            <person name="Spirin V."/>
            <person name="Szebenyi C."/>
            <person name="Tomsovsky M."/>
            <person name="Tulloss R.E."/>
            <person name="Uehling J."/>
            <person name="Grigoriev I.V."/>
            <person name="Vagvolgyi C."/>
            <person name="Papp T."/>
            <person name="Martin F.M."/>
            <person name="Miettinen O."/>
            <person name="Hibbett D.S."/>
            <person name="Nagy L.G."/>
        </authorList>
    </citation>
    <scope>NUCLEOTIDE SEQUENCE [LARGE SCALE GENOMIC DNA]</scope>
    <source>
        <strain evidence="1 2">NL-1719</strain>
    </source>
</reference>
<proteinExistence type="predicted"/>
<dbReference type="Proteomes" id="UP000308600">
    <property type="component" value="Unassembled WGS sequence"/>
</dbReference>
<evidence type="ECO:0000313" key="2">
    <source>
        <dbReference type="Proteomes" id="UP000308600"/>
    </source>
</evidence>
<accession>A0ACD3B1Q0</accession>
<name>A0ACD3B1Q0_9AGAR</name>
<sequence>MHLFAVLFFALTLVCTLALPVSDVDWKYSVGWNGVTSDLSVLGVLVTPDGSPDNKGTPGGVYFCTDINWKGSCAYTLLPLNQCVTIETFLQDKISSVGPDPGADCAAWSNTSCDGTPSWGFNYPGDPTGGLQTDNPWNDRVKSIQCVAT</sequence>
<dbReference type="EMBL" id="ML208294">
    <property type="protein sequence ID" value="TFK71705.1"/>
    <property type="molecule type" value="Genomic_DNA"/>
</dbReference>
<gene>
    <name evidence="1" type="ORF">BDN72DRAFT_895410</name>
</gene>
<protein>
    <submittedName>
        <fullName evidence="1">Uncharacterized protein</fullName>
    </submittedName>
</protein>
<organism evidence="1 2">
    <name type="scientific">Pluteus cervinus</name>
    <dbReference type="NCBI Taxonomy" id="181527"/>
    <lineage>
        <taxon>Eukaryota</taxon>
        <taxon>Fungi</taxon>
        <taxon>Dikarya</taxon>
        <taxon>Basidiomycota</taxon>
        <taxon>Agaricomycotina</taxon>
        <taxon>Agaricomycetes</taxon>
        <taxon>Agaricomycetidae</taxon>
        <taxon>Agaricales</taxon>
        <taxon>Pluteineae</taxon>
        <taxon>Pluteaceae</taxon>
        <taxon>Pluteus</taxon>
    </lineage>
</organism>
<evidence type="ECO:0000313" key="1">
    <source>
        <dbReference type="EMBL" id="TFK71705.1"/>
    </source>
</evidence>
<keyword evidence="2" id="KW-1185">Reference proteome</keyword>